<dbReference type="InterPro" id="IPR008936">
    <property type="entry name" value="Rho_GTPase_activation_prot"/>
</dbReference>
<evidence type="ECO:0000256" key="1">
    <source>
        <dbReference type="ARBA" id="ARBA00022468"/>
    </source>
</evidence>
<feature type="region of interest" description="Disordered" evidence="2">
    <location>
        <begin position="1234"/>
        <end position="1270"/>
    </location>
</feature>
<dbReference type="PANTHER" id="PTHR10194">
    <property type="entry name" value="RAS GTPASE-ACTIVATING PROTEINS"/>
    <property type="match status" value="1"/>
</dbReference>
<feature type="region of interest" description="Disordered" evidence="2">
    <location>
        <begin position="998"/>
        <end position="1081"/>
    </location>
</feature>
<dbReference type="InterPro" id="IPR001849">
    <property type="entry name" value="PH_domain"/>
</dbReference>
<evidence type="ECO:0008006" key="7">
    <source>
        <dbReference type="Google" id="ProtNLM"/>
    </source>
</evidence>
<comment type="caution">
    <text evidence="5">The sequence shown here is derived from an EMBL/GenBank/DDBJ whole genome shotgun (WGS) entry which is preliminary data.</text>
</comment>
<evidence type="ECO:0000313" key="5">
    <source>
        <dbReference type="EMBL" id="GJJ77006.1"/>
    </source>
</evidence>
<sequence>MSAGADPNEGDYLDYQDLTLPLDAQLIFDAPPQHFQAVVYVKRQHELLDAAIHCWIGMARECQKADSLPDLENQISRLAEGAARGPDGKVLEVRGSSWTHQQRLMQALLSMGPDFQQCPLELLPTVLEFLEPMVLDPIQECCLTIEKTIKVAKLYCRQAIKLFENAIQKYHATPGKQRNDGSNERQIAQSVFDTKREMCKAIYALSGTLNLAIAFKETFILERTDVFLKTLNTWLQSSAKKDQMSLRSAFEGPKAETRRFSELMFPPVQFPHEEFKAYFDRYCHSLMLPLSFRDLDNLEHVVQVPGQKAGYLFHRDRNGEWSRQYFYILPRGMLMQFSKGKDIQVANLNQTLLRAVNVDSRDFVFEICSIEIYLMESILQASTQVEYEEWKAALFHWHPPDENIPHLESLTISTPPAKNLFPRPRYMSMGRAPEGAPMSPKPRISMDPIVKYGELFMLDVSSRATSTQRKVASWKRIHCCIRSNGHFVQCNVGDNDNPFETIPLMETLRTHIWPLDGSLFAKKHCFCIKTLNEVNYYTVSLERSSTDQEVFHSWLYALKSYAKPEVFGASDQLEYRLYRTFSITVNDGRGLPSDLEAFCEIWVDDQKRAKTSTRMKVVKGGDPETPFWRDSFEFTDLAAFKVITIYVTHAKGRKKVPFGRADIPIRKSEECEGWYPILQVNERTRTKEWVGDLRLKLKCEEQFVLPVGNYSDVLEILLNFRENNVISKLATLVSDLEGFSRNVLRILEGKGLAVAWLNSLIDEEISEANPMRVNTLFRGNTLLTKALDAYMRLVGTEYLDDTLGDIIRGICKNKVACEVDPSKLEKGDDLNKQWRTLLVHTRTCWSAVTASVNNFPRELLQVFSYLQKRLTEKFSDNRITGSGKDTDSDMSGMARYTGVSGFVFLRLICPAILGPKLFYIMREHPEPKAHRTLTLIAKALQGLANLVEFGSKEVWMNPMNVFILEAIPSLKDFIDKICQSEPCNSGVGSCSNSVKSLPILSPNSPGSTGSSLFRVQTKNGSVGGGTGGSGGSGASTSGSGSGPNNLAPLPSPNSANRNSQGSRPPFCKEGQHPLGPIENGMLDSSQDLPLLPHLIDLGKELATFSGTVARVIPWKDVYSDDEVEEEEDEDDGTTLVGGNGNGNGNGSGNGNGHGNGHGHGNGNDHDHGNGHGNGHKDGVAHRALLVNDRCEGDILRIVGRACWDVIQTVKERVELSVELEQQAHTRATGGGIFQQYQHPFGQNHHSQPLHKQQQPPLHGNGKISREGSRDGDFQSFSHEHFFHAHLDHDLEHPDVFMRGGGFDSDDESFGQISGHEVA</sequence>
<feature type="compositionally biased region" description="Acidic residues" evidence="2">
    <location>
        <begin position="1120"/>
        <end position="1132"/>
    </location>
</feature>
<proteinExistence type="predicted"/>
<dbReference type="InterPro" id="IPR011993">
    <property type="entry name" value="PH-like_dom_sf"/>
</dbReference>
<reference evidence="5" key="1">
    <citation type="submission" date="2021-11" db="EMBL/GenBank/DDBJ databases">
        <authorList>
            <person name="Herlambang A."/>
            <person name="Guo Y."/>
            <person name="Takashima Y."/>
            <person name="Nishizawa T."/>
        </authorList>
    </citation>
    <scope>NUCLEOTIDE SEQUENCE</scope>
    <source>
        <strain evidence="5">E1425</strain>
    </source>
</reference>
<name>A0A9P3LZZ1_9FUNG</name>
<dbReference type="SUPFAM" id="SSF103657">
    <property type="entry name" value="BAR/IMD domain-like"/>
    <property type="match status" value="1"/>
</dbReference>
<organism evidence="5 6">
    <name type="scientific">Entomortierella parvispora</name>
    <dbReference type="NCBI Taxonomy" id="205924"/>
    <lineage>
        <taxon>Eukaryota</taxon>
        <taxon>Fungi</taxon>
        <taxon>Fungi incertae sedis</taxon>
        <taxon>Mucoromycota</taxon>
        <taxon>Mortierellomycotina</taxon>
        <taxon>Mortierellomycetes</taxon>
        <taxon>Mortierellales</taxon>
        <taxon>Mortierellaceae</taxon>
        <taxon>Entomortierella</taxon>
    </lineage>
</organism>
<accession>A0A9P3LZZ1</accession>
<feature type="compositionally biased region" description="Gly residues" evidence="2">
    <location>
        <begin position="1021"/>
        <end position="1033"/>
    </location>
</feature>
<dbReference type="Proteomes" id="UP000827284">
    <property type="component" value="Unassembled WGS sequence"/>
</dbReference>
<feature type="domain" description="PH" evidence="3">
    <location>
        <begin position="305"/>
        <end position="399"/>
    </location>
</feature>
<dbReference type="InterPro" id="IPR001936">
    <property type="entry name" value="RasGAP_dom"/>
</dbReference>
<feature type="region of interest" description="Disordered" evidence="2">
    <location>
        <begin position="1120"/>
        <end position="1175"/>
    </location>
</feature>
<evidence type="ECO:0000259" key="3">
    <source>
        <dbReference type="PROSITE" id="PS50003"/>
    </source>
</evidence>
<dbReference type="InterPro" id="IPR023152">
    <property type="entry name" value="RasGAP_CS"/>
</dbReference>
<dbReference type="Gene3D" id="2.30.29.30">
    <property type="entry name" value="Pleckstrin-homology domain (PH domain)/Phosphotyrosine-binding domain (PTB)"/>
    <property type="match status" value="1"/>
</dbReference>
<feature type="region of interest" description="Disordered" evidence="2">
    <location>
        <begin position="1298"/>
        <end position="1318"/>
    </location>
</feature>
<dbReference type="EMBL" id="BQFW01000013">
    <property type="protein sequence ID" value="GJJ77006.1"/>
    <property type="molecule type" value="Genomic_DNA"/>
</dbReference>
<evidence type="ECO:0000259" key="4">
    <source>
        <dbReference type="PROSITE" id="PS50018"/>
    </source>
</evidence>
<dbReference type="PROSITE" id="PS50018">
    <property type="entry name" value="RAS_GTPASE_ACTIV_2"/>
    <property type="match status" value="1"/>
</dbReference>
<dbReference type="PROSITE" id="PS50003">
    <property type="entry name" value="PH_DOMAIN"/>
    <property type="match status" value="1"/>
</dbReference>
<dbReference type="GO" id="GO:0005096">
    <property type="term" value="F:GTPase activator activity"/>
    <property type="evidence" value="ECO:0007669"/>
    <property type="project" value="UniProtKB-KW"/>
</dbReference>
<dbReference type="SUPFAM" id="SSF48350">
    <property type="entry name" value="GTPase activation domain, GAP"/>
    <property type="match status" value="1"/>
</dbReference>
<feature type="domain" description="Ras-GAP" evidence="4">
    <location>
        <begin position="735"/>
        <end position="945"/>
    </location>
</feature>
<dbReference type="PANTHER" id="PTHR10194:SF60">
    <property type="entry name" value="RAS GTPASE-ACTIVATING PROTEIN RASKOL"/>
    <property type="match status" value="1"/>
</dbReference>
<evidence type="ECO:0000313" key="6">
    <source>
        <dbReference type="Proteomes" id="UP000827284"/>
    </source>
</evidence>
<dbReference type="PROSITE" id="PS00509">
    <property type="entry name" value="RAS_GTPASE_ACTIV_1"/>
    <property type="match status" value="1"/>
</dbReference>
<reference evidence="5" key="2">
    <citation type="journal article" date="2022" name="Microbiol. Resour. Announc.">
        <title>Whole-Genome Sequence of Entomortierella parvispora E1425, a Mucoromycotan Fungus Associated with Burkholderiaceae-Related Endosymbiotic Bacteria.</title>
        <authorList>
            <person name="Herlambang A."/>
            <person name="Guo Y."/>
            <person name="Takashima Y."/>
            <person name="Narisawa K."/>
            <person name="Ohta H."/>
            <person name="Nishizawa T."/>
        </authorList>
    </citation>
    <scope>NUCLEOTIDE SEQUENCE</scope>
    <source>
        <strain evidence="5">E1425</strain>
    </source>
</reference>
<dbReference type="Gene3D" id="1.10.506.10">
    <property type="entry name" value="GTPase Activation - p120gap, domain 1"/>
    <property type="match status" value="2"/>
</dbReference>
<dbReference type="Pfam" id="PF00616">
    <property type="entry name" value="RasGAP"/>
    <property type="match status" value="1"/>
</dbReference>
<evidence type="ECO:0000256" key="2">
    <source>
        <dbReference type="SAM" id="MobiDB-lite"/>
    </source>
</evidence>
<dbReference type="InterPro" id="IPR039360">
    <property type="entry name" value="Ras_GTPase"/>
</dbReference>
<dbReference type="InterPro" id="IPR027267">
    <property type="entry name" value="AH/BAR_dom_sf"/>
</dbReference>
<feature type="compositionally biased region" description="Low complexity" evidence="2">
    <location>
        <begin position="1244"/>
        <end position="1258"/>
    </location>
</feature>
<feature type="compositionally biased region" description="Low complexity" evidence="2">
    <location>
        <begin position="1034"/>
        <end position="1056"/>
    </location>
</feature>
<protein>
    <recommendedName>
        <fullName evidence="7">Ras-GAP domain-containing protein</fullName>
    </recommendedName>
</protein>
<feature type="compositionally biased region" description="Polar residues" evidence="2">
    <location>
        <begin position="998"/>
        <end position="1019"/>
    </location>
</feature>
<feature type="compositionally biased region" description="Basic and acidic residues" evidence="2">
    <location>
        <begin position="1162"/>
        <end position="1175"/>
    </location>
</feature>
<dbReference type="InterPro" id="IPR035892">
    <property type="entry name" value="C2_domain_sf"/>
</dbReference>
<dbReference type="SMART" id="SM00233">
    <property type="entry name" value="PH"/>
    <property type="match status" value="2"/>
</dbReference>
<dbReference type="SUPFAM" id="SSF49562">
    <property type="entry name" value="C2 domain (Calcium/lipid-binding domain, CaLB)"/>
    <property type="match status" value="1"/>
</dbReference>
<keyword evidence="6" id="KW-1185">Reference proteome</keyword>
<dbReference type="OrthoDB" id="775356at2759"/>
<dbReference type="SMART" id="SM00323">
    <property type="entry name" value="RasGAP"/>
    <property type="match status" value="1"/>
</dbReference>
<keyword evidence="1" id="KW-0343">GTPase activation</keyword>
<dbReference type="SUPFAM" id="SSF50729">
    <property type="entry name" value="PH domain-like"/>
    <property type="match status" value="2"/>
</dbReference>
<feature type="compositionally biased region" description="Gly residues" evidence="2">
    <location>
        <begin position="1135"/>
        <end position="1161"/>
    </location>
</feature>
<gene>
    <name evidence="5" type="ORF">EMPS_09365</name>
</gene>